<dbReference type="Proteomes" id="UP000261846">
    <property type="component" value="Segment"/>
</dbReference>
<gene>
    <name evidence="6" type="primary">2</name>
    <name evidence="6" type="ORF">SEA_NEFERTHENA_2</name>
</gene>
<evidence type="ECO:0000313" key="7">
    <source>
        <dbReference type="Proteomes" id="UP000261846"/>
    </source>
</evidence>
<dbReference type="InterPro" id="IPR027417">
    <property type="entry name" value="P-loop_NTPase"/>
</dbReference>
<dbReference type="Gene3D" id="3.40.50.300">
    <property type="entry name" value="P-loop containing nucleotide triphosphate hydrolases"/>
    <property type="match status" value="1"/>
</dbReference>
<evidence type="ECO:0000259" key="5">
    <source>
        <dbReference type="Pfam" id="PF17289"/>
    </source>
</evidence>
<dbReference type="GeneID" id="54999076"/>
<dbReference type="RefSeq" id="YP_009808178.1">
    <property type="nucleotide sequence ID" value="NC_048038.1"/>
</dbReference>
<dbReference type="Pfam" id="PF17289">
    <property type="entry name" value="Terminase_6C"/>
    <property type="match status" value="1"/>
</dbReference>
<organism evidence="6 7">
    <name type="scientific">Microbacterium phage Neferthena</name>
    <dbReference type="NCBI Taxonomy" id="2301539"/>
    <lineage>
        <taxon>Viruses</taxon>
        <taxon>Duplodnaviria</taxon>
        <taxon>Heunggongvirae</taxon>
        <taxon>Uroviricota</taxon>
        <taxon>Caudoviricetes</taxon>
        <taxon>Neferthenavirus</taxon>
        <taxon>Neferthenavirus neferthena</taxon>
    </lineage>
</organism>
<accession>A0A385D3I8</accession>
<dbReference type="InterPro" id="IPR006517">
    <property type="entry name" value="Phage_terminase_lsu-like_C"/>
</dbReference>
<evidence type="ECO:0000256" key="4">
    <source>
        <dbReference type="ARBA" id="ARBA00023219"/>
    </source>
</evidence>
<evidence type="ECO:0000256" key="1">
    <source>
        <dbReference type="ARBA" id="ARBA00022612"/>
    </source>
</evidence>
<keyword evidence="4" id="KW-0231">Viral genome packaging</keyword>
<reference evidence="6 7" key="1">
    <citation type="submission" date="2018-07" db="EMBL/GenBank/DDBJ databases">
        <authorList>
            <person name="Bray K.S."/>
            <person name="Carr Z.A."/>
            <person name="Cox A."/>
            <person name="Croney S.M."/>
            <person name="Francisco T.J."/>
            <person name="Gragg K.N."/>
            <person name="Gress-Byrd C.M."/>
            <person name="Holcomb E.R."/>
            <person name="Justice T.A."/>
            <person name="Latham E.D."/>
            <person name="Lovell F.C."/>
            <person name="Miller H.N."/>
            <person name="Quesada C."/>
            <person name="Radey J."/>
            <person name="Robinson P.M."/>
            <person name="Scott K.N."/>
            <person name="Smith C.E."/>
            <person name="Stamey B.D."/>
            <person name="Stanley G.P."/>
            <person name="Suchonic E.A."/>
            <person name="Taylor K.N."/>
            <person name="Weindel N.A."/>
            <person name="Wiseman B.T."/>
            <person name="Eckardt M.A."/>
            <person name="Gainey M.D."/>
            <person name="Wallen J.R."/>
            <person name="Garlena R.A."/>
            <person name="Russell D.A."/>
            <person name="Pope W.H."/>
            <person name="Jacobs-Sera D."/>
            <person name="Hatfull G.F."/>
        </authorList>
    </citation>
    <scope>NUCLEOTIDE SEQUENCE [LARGE SCALE GENOMIC DNA]</scope>
</reference>
<evidence type="ECO:0000313" key="6">
    <source>
        <dbReference type="EMBL" id="AXQ52866.1"/>
    </source>
</evidence>
<evidence type="ECO:0000256" key="2">
    <source>
        <dbReference type="ARBA" id="ARBA00022741"/>
    </source>
</evidence>
<feature type="domain" description="Terminase large subunit gp17-like C-terminal" evidence="5">
    <location>
        <begin position="346"/>
        <end position="477"/>
    </location>
</feature>
<keyword evidence="3" id="KW-0067">ATP-binding</keyword>
<dbReference type="EMBL" id="MH697589">
    <property type="protein sequence ID" value="AXQ52866.1"/>
    <property type="molecule type" value="Genomic_DNA"/>
</dbReference>
<dbReference type="NCBIfam" id="TIGR01630">
    <property type="entry name" value="psiM2_ORF9"/>
    <property type="match status" value="1"/>
</dbReference>
<keyword evidence="7" id="KW-1185">Reference proteome</keyword>
<keyword evidence="2" id="KW-0547">Nucleotide-binding</keyword>
<evidence type="ECO:0000256" key="3">
    <source>
        <dbReference type="ARBA" id="ARBA00022840"/>
    </source>
</evidence>
<dbReference type="InterPro" id="IPR035421">
    <property type="entry name" value="Terminase_6C"/>
</dbReference>
<sequence length="488" mass="54252">MTLVLEAPDEELHFDYQVDPTYDYEEVSSSFDVFCKASGIRQSALTNVLSDAISPDLLDSSLGCVAVSTPPQEGKTTWIVHYMAWMLIRNPWLKLVYATYSQSRANSVSRQVRSLVEIWTPLAKGSTTVERWQTKEGGGLLAAGRGSAMTGFRSDMTVIDDPIKDMQEAQSELIRETTIEWFSSVVLTRMSSLSQIIVIATRWHKDDLIAHVQKPDVLGARYVNIPAQAVAGPEPTEKQPVPDILGRRIGEWLPSVQNRSEHSWAVIKRAVGTYVWQALYQGDPQVTGGSYINVDKIDVLPWEAVVYADDRTGSMFTLDRAIVIQSWDLTFGQIEEGKATRGKTSGSGSYVAGHVYALIGHKFILIDRFHERATFTQSVSAILRFSAKWPQTSRIYVEKKANGAAMLNTLRKRAALIRPVEPGGSKEVRALAAQPTVDQGNVAVLDTVFTEGMFQEFRDFPFGKNDDDVDAFTQAINQGRVDYIQMGS</sequence>
<dbReference type="KEGG" id="vg:54999076"/>
<name>A0A385D3I8_9CAUD</name>
<proteinExistence type="predicted"/>
<keyword evidence="1" id="KW-1188">Viral release from host cell</keyword>
<protein>
    <submittedName>
        <fullName evidence="6">Terminase</fullName>
    </submittedName>
</protein>
<dbReference type="GO" id="GO:0005524">
    <property type="term" value="F:ATP binding"/>
    <property type="evidence" value="ECO:0007669"/>
    <property type="project" value="UniProtKB-KW"/>
</dbReference>